<dbReference type="STRING" id="856793.MICA_129"/>
<dbReference type="eggNOG" id="COG1520">
    <property type="taxonomic scope" value="Bacteria"/>
</dbReference>
<sequence>MGDSLLRKAGRAALLVGVVTLGLGAWGHSNPAFAACSNPAGNAGDVIWNTASNTPTYCNDTNWVSFAKGGNAISWFSAATLPSLVNPSPSTNDYMGRGGVSISGNLAAVGVPDNAVTFAAEGSVYVYALDTGALVSTLVNPNPTASDYFGYDTEIDGNLVVVGAPDDDAGGSGAGQAYVFNATTGALVSTLANPNPTANDSFGGDVDISGNLAIVGARFDDPGGVSAAGQAYVFNATTGALVSTLVNPSPTTNDYFGVDVTISGNWAIVAAPDDDPGGLDNAGSVYVFDATTGALLHTLTAPVPAAYKDFGSSIAADGDRLIVGMNNADVGPGPAYSAGAAYVYNLNTGALVTTIENPEPEDSDNFGYTNSVAIYNGMVAVGAYSADPDGVDGAGKIHLFNADSGTWLGRVTRPNKQTMDFFGQGIALGDNVLAVPFQKEMVSGLSNAGTVYVFEPSLPKGAEPWATVGMGYYTGCGTRNGELYCWGQNSYYATGLGTSTGEQTTPARVGTDTTWDMAKGSAFHSCGINNGALYCWGGNASGRTGMGTTSGDTTTPTQVGAFTDWTYVDAEYSHSCGLRGTGLLYCWGSNSSGRTGLGTTSGTTTTPTQVGAATDWTWVAGGNTTTCGIRGGALYCWGSQFYGKLGNGLTSGSASSPVQIGSDTDWTDVSASWAHTCGIRGGALYCWGFNGDGRTGLGISAGNQTTLAQVGSDTDWTRISVGESFSCGLRAGGQLYCWGANFRGKTGLGTDSGSQLVPAQVGAYTDWIELSVEEGASCALRNGGTMYCWGGNGNGVTGLGLDGSTTGVEGTWVPTLVGDACAGPAGSNGDITYNPTSHVLQYCSGGLWLAAGPPGNGGAGCSNPSGSAGHLVYNSTHNVLQYCEGDAWVALGRP</sequence>
<dbReference type="SUPFAM" id="SSF101908">
    <property type="entry name" value="Putative isomerase YbhE"/>
    <property type="match status" value="1"/>
</dbReference>
<accession>G2KMT9</accession>
<dbReference type="AlphaFoldDB" id="G2KMT9"/>
<dbReference type="Gene3D" id="2.130.10.30">
    <property type="entry name" value="Regulator of chromosome condensation 1/beta-lactamase-inhibitor protein II"/>
    <property type="match status" value="2"/>
</dbReference>
<dbReference type="InterPro" id="IPR028994">
    <property type="entry name" value="Integrin_alpha_N"/>
</dbReference>
<dbReference type="PANTHER" id="PTHR36220:SF1">
    <property type="entry name" value="GAMMA TUBULIN COMPLEX COMPONENT C-TERMINAL DOMAIN-CONTAINING PROTEIN"/>
    <property type="match status" value="1"/>
</dbReference>
<dbReference type="eggNOG" id="COG5184">
    <property type="taxonomic scope" value="Bacteria"/>
</dbReference>
<feature type="signal peptide" evidence="2">
    <location>
        <begin position="1"/>
        <end position="34"/>
    </location>
</feature>
<dbReference type="HOGENOM" id="CLU_331444_0_0_5"/>
<organism evidence="3 4">
    <name type="scientific">Micavibrio aeruginosavorus (strain ARL-13)</name>
    <dbReference type="NCBI Taxonomy" id="856793"/>
    <lineage>
        <taxon>Bacteria</taxon>
        <taxon>Pseudomonadati</taxon>
        <taxon>Bdellovibrionota</taxon>
        <taxon>Bdellovibrionia</taxon>
        <taxon>Bdellovibrionales</taxon>
        <taxon>Pseudobdellovibrionaceae</taxon>
        <taxon>Micavibrio</taxon>
    </lineage>
</organism>
<evidence type="ECO:0000313" key="3">
    <source>
        <dbReference type="EMBL" id="AEP08476.1"/>
    </source>
</evidence>
<dbReference type="PRINTS" id="PR00633">
    <property type="entry name" value="RCCNDNSATION"/>
</dbReference>
<dbReference type="KEGG" id="mai:MICA_129"/>
<dbReference type="RefSeq" id="WP_014101699.1">
    <property type="nucleotide sequence ID" value="NC_016026.1"/>
</dbReference>
<dbReference type="InterPro" id="IPR009091">
    <property type="entry name" value="RCC1/BLIP-II"/>
</dbReference>
<feature type="chain" id="PRO_5003432105" evidence="2">
    <location>
        <begin position="35"/>
        <end position="894"/>
    </location>
</feature>
<keyword evidence="4" id="KW-1185">Reference proteome</keyword>
<dbReference type="OrthoDB" id="7817258at2"/>
<dbReference type="SUPFAM" id="SSF50985">
    <property type="entry name" value="RCC1/BLIP-II"/>
    <property type="match status" value="1"/>
</dbReference>
<dbReference type="Pfam" id="PF13540">
    <property type="entry name" value="RCC1_2"/>
    <property type="match status" value="2"/>
</dbReference>
<dbReference type="InterPro" id="IPR000408">
    <property type="entry name" value="Reg_chr_condens"/>
</dbReference>
<protein>
    <submittedName>
        <fullName evidence="3">Putative RCC1 repeats domain protein</fullName>
    </submittedName>
</protein>
<dbReference type="Proteomes" id="UP000009286">
    <property type="component" value="Chromosome"/>
</dbReference>
<evidence type="ECO:0000313" key="4">
    <source>
        <dbReference type="Proteomes" id="UP000009286"/>
    </source>
</evidence>
<reference evidence="3 4" key="1">
    <citation type="journal article" date="2011" name="BMC Genomics">
        <title>Genomic insights into an obligate epibiotic bacterial predator: Micavibrio aeruginosavorus ARL-13.</title>
        <authorList>
            <person name="Wang Z."/>
            <person name="Kadouri D."/>
            <person name="Wu M."/>
        </authorList>
    </citation>
    <scope>NUCLEOTIDE SEQUENCE [LARGE SCALE GENOMIC DNA]</scope>
    <source>
        <strain evidence="3 4">ARL-13</strain>
    </source>
</reference>
<dbReference type="InterPro" id="IPR013517">
    <property type="entry name" value="FG-GAP"/>
</dbReference>
<dbReference type="Pfam" id="PF00415">
    <property type="entry name" value="RCC1"/>
    <property type="match status" value="1"/>
</dbReference>
<dbReference type="EMBL" id="CP002382">
    <property type="protein sequence ID" value="AEP08476.1"/>
    <property type="molecule type" value="Genomic_DNA"/>
</dbReference>
<proteinExistence type="predicted"/>
<dbReference type="Pfam" id="PF14312">
    <property type="entry name" value="FG-GAP_2"/>
    <property type="match status" value="4"/>
</dbReference>
<name>G2KMT9_MICAA</name>
<gene>
    <name evidence="3" type="primary">tei3</name>
    <name evidence="3" type="ordered locus">MICA_129</name>
</gene>
<keyword evidence="1 2" id="KW-0732">Signal</keyword>
<dbReference type="PROSITE" id="PS50012">
    <property type="entry name" value="RCC1_3"/>
    <property type="match status" value="4"/>
</dbReference>
<dbReference type="PANTHER" id="PTHR36220">
    <property type="entry name" value="UNNAMED PRODUCT"/>
    <property type="match status" value="1"/>
</dbReference>
<evidence type="ECO:0000256" key="1">
    <source>
        <dbReference type="ARBA" id="ARBA00022729"/>
    </source>
</evidence>
<dbReference type="Gene3D" id="2.130.10.130">
    <property type="entry name" value="Integrin alpha, N-terminal"/>
    <property type="match status" value="1"/>
</dbReference>
<evidence type="ECO:0000256" key="2">
    <source>
        <dbReference type="SAM" id="SignalP"/>
    </source>
</evidence>